<dbReference type="PANTHER" id="PTHR30419">
    <property type="entry name" value="HTH-TYPE TRANSCRIPTIONAL REGULATOR YBHD"/>
    <property type="match status" value="1"/>
</dbReference>
<organism evidence="6 7">
    <name type="scientific">Pseudovibrio axinellae</name>
    <dbReference type="NCBI Taxonomy" id="989403"/>
    <lineage>
        <taxon>Bacteria</taxon>
        <taxon>Pseudomonadati</taxon>
        <taxon>Pseudomonadota</taxon>
        <taxon>Alphaproteobacteria</taxon>
        <taxon>Hyphomicrobiales</taxon>
        <taxon>Stappiaceae</taxon>
        <taxon>Pseudovibrio</taxon>
    </lineage>
</organism>
<dbReference type="Gene3D" id="3.40.190.290">
    <property type="match status" value="1"/>
</dbReference>
<dbReference type="SUPFAM" id="SSF53850">
    <property type="entry name" value="Periplasmic binding protein-like II"/>
    <property type="match status" value="1"/>
</dbReference>
<evidence type="ECO:0000259" key="5">
    <source>
        <dbReference type="PROSITE" id="PS50931"/>
    </source>
</evidence>
<proteinExistence type="inferred from homology"/>
<dbReference type="STRING" id="989403.SAMN05421798_11610"/>
<dbReference type="AlphaFoldDB" id="A0A165WS85"/>
<dbReference type="Proteomes" id="UP000076577">
    <property type="component" value="Unassembled WGS sequence"/>
</dbReference>
<dbReference type="InterPro" id="IPR000847">
    <property type="entry name" value="LysR_HTH_N"/>
</dbReference>
<evidence type="ECO:0000256" key="4">
    <source>
        <dbReference type="ARBA" id="ARBA00023163"/>
    </source>
</evidence>
<gene>
    <name evidence="6" type="primary">cmpR_1</name>
    <name evidence="6" type="ORF">PsAD2_03307</name>
</gene>
<keyword evidence="2" id="KW-0805">Transcription regulation</keyword>
<reference evidence="6 7" key="1">
    <citation type="journal article" date="2016" name="Front. Microbiol.">
        <title>Comparative Genomic Analysis Reveals a Diverse Repertoire of Genes Involved in Prokaryote-Eukaryote Interactions within the Pseudovibrio Genus.</title>
        <authorList>
            <person name="Romano S."/>
            <person name="Fernandez-Guerra A."/>
            <person name="Reen F.J."/>
            <person name="Glockner F.O."/>
            <person name="Crowley S.P."/>
            <person name="O'Sullivan O."/>
            <person name="Cotter P.D."/>
            <person name="Adams C."/>
            <person name="Dobson A.D."/>
            <person name="O'Gara F."/>
        </authorList>
    </citation>
    <scope>NUCLEOTIDE SEQUENCE [LARGE SCALE GENOMIC DNA]</scope>
    <source>
        <strain evidence="6 7">Ad2</strain>
    </source>
</reference>
<evidence type="ECO:0000256" key="2">
    <source>
        <dbReference type="ARBA" id="ARBA00023015"/>
    </source>
</evidence>
<dbReference type="PATRIC" id="fig|989403.3.peg.3555"/>
<sequence length="300" mass="33225">MLTHKHLKQVLTIHRLGTLNRAATALNISQPALTASLNKLEEHLGMSLFHRTKKGVEATLFGQHIIETAPDILSRVTRLEDELALLAGGERGEIKIGAGPVFMHGAMRAIIPAFCKRYPDLRLTLLTCTPRRILQDVETGRLDLGFGTISQAPTRSDIEIRPLIEEPVAFVAAKDHPLSARATVGKDELFSFPFATPDLPLELQVQADEFSSAKGSAVKNCLQTSDYELLFSTVMQSHAISGCPLHLAKPYLKTGELCALNYTGPPVMWQAKAVYRKVSRYSPSFQILLERIEQWFRQAG</sequence>
<name>A0A165WS85_9HYPH</name>
<comment type="similarity">
    <text evidence="1">Belongs to the LysR transcriptional regulatory family.</text>
</comment>
<keyword evidence="4" id="KW-0804">Transcription</keyword>
<dbReference type="InterPro" id="IPR036390">
    <property type="entry name" value="WH_DNA-bd_sf"/>
</dbReference>
<evidence type="ECO:0000313" key="6">
    <source>
        <dbReference type="EMBL" id="KZL16834.1"/>
    </source>
</evidence>
<dbReference type="PROSITE" id="PS50931">
    <property type="entry name" value="HTH_LYSR"/>
    <property type="match status" value="1"/>
</dbReference>
<evidence type="ECO:0000313" key="7">
    <source>
        <dbReference type="Proteomes" id="UP000076577"/>
    </source>
</evidence>
<dbReference type="InterPro" id="IPR036388">
    <property type="entry name" value="WH-like_DNA-bd_sf"/>
</dbReference>
<dbReference type="RefSeq" id="WP_068008241.1">
    <property type="nucleotide sequence ID" value="NZ_FOFM01000016.1"/>
</dbReference>
<keyword evidence="3" id="KW-0238">DNA-binding</keyword>
<dbReference type="Pfam" id="PF03466">
    <property type="entry name" value="LysR_substrate"/>
    <property type="match status" value="1"/>
</dbReference>
<dbReference type="OrthoDB" id="7702307at2"/>
<accession>A0A165WS85</accession>
<dbReference type="Gene3D" id="1.10.10.10">
    <property type="entry name" value="Winged helix-like DNA-binding domain superfamily/Winged helix DNA-binding domain"/>
    <property type="match status" value="1"/>
</dbReference>
<dbReference type="GO" id="GO:0003677">
    <property type="term" value="F:DNA binding"/>
    <property type="evidence" value="ECO:0007669"/>
    <property type="project" value="UniProtKB-KW"/>
</dbReference>
<protein>
    <submittedName>
        <fullName evidence="6">HTH-type transcriptional activator CmpR</fullName>
    </submittedName>
</protein>
<comment type="caution">
    <text evidence="6">The sequence shown here is derived from an EMBL/GenBank/DDBJ whole genome shotgun (WGS) entry which is preliminary data.</text>
</comment>
<dbReference type="InterPro" id="IPR050950">
    <property type="entry name" value="HTH-type_LysR_regulators"/>
</dbReference>
<dbReference type="Pfam" id="PF00126">
    <property type="entry name" value="HTH_1"/>
    <property type="match status" value="1"/>
</dbReference>
<feature type="domain" description="HTH lysR-type" evidence="5">
    <location>
        <begin position="1"/>
        <end position="59"/>
    </location>
</feature>
<evidence type="ECO:0000256" key="3">
    <source>
        <dbReference type="ARBA" id="ARBA00023125"/>
    </source>
</evidence>
<keyword evidence="7" id="KW-1185">Reference proteome</keyword>
<dbReference type="CDD" id="cd05466">
    <property type="entry name" value="PBP2_LTTR_substrate"/>
    <property type="match status" value="1"/>
</dbReference>
<dbReference type="InterPro" id="IPR005119">
    <property type="entry name" value="LysR_subst-bd"/>
</dbReference>
<dbReference type="GO" id="GO:0005829">
    <property type="term" value="C:cytosol"/>
    <property type="evidence" value="ECO:0007669"/>
    <property type="project" value="TreeGrafter"/>
</dbReference>
<dbReference type="PRINTS" id="PR00039">
    <property type="entry name" value="HTHLYSR"/>
</dbReference>
<dbReference type="SUPFAM" id="SSF46785">
    <property type="entry name" value="Winged helix' DNA-binding domain"/>
    <property type="match status" value="1"/>
</dbReference>
<dbReference type="PANTHER" id="PTHR30419:SF8">
    <property type="entry name" value="NITROGEN ASSIMILATION TRANSCRIPTIONAL ACTIVATOR-RELATED"/>
    <property type="match status" value="1"/>
</dbReference>
<evidence type="ECO:0000256" key="1">
    <source>
        <dbReference type="ARBA" id="ARBA00009437"/>
    </source>
</evidence>
<dbReference type="GO" id="GO:0003700">
    <property type="term" value="F:DNA-binding transcription factor activity"/>
    <property type="evidence" value="ECO:0007669"/>
    <property type="project" value="InterPro"/>
</dbReference>
<dbReference type="EMBL" id="LMCB01000043">
    <property type="protein sequence ID" value="KZL16834.1"/>
    <property type="molecule type" value="Genomic_DNA"/>
</dbReference>